<accession>A0A094ZYN2</accession>
<feature type="compositionally biased region" description="Basic and acidic residues" evidence="1">
    <location>
        <begin position="22"/>
        <end position="33"/>
    </location>
</feature>
<evidence type="ECO:0000313" key="3">
    <source>
        <dbReference type="Proteomes" id="UP000004291"/>
    </source>
</evidence>
<dbReference type="STRING" id="411684.HPDFL43_00032710"/>
<sequence>MHPPISSPLPASVPSFSHSRHRMDPKTYRARREEGLPVSAVTCGRTTEEAVHRRVPLAAGSALRGFLEGMIGQASHRRTPCPLCRPAPAGSRDGGGNGPVAGRLADAERAFDILFGAWASSHFQRKVRHVPDEAGCRFEPLVSGWRLSGTRPPVGCGHHPAAIGPARKLRHPACLVSDGTCTPTKFPNGTACARPSGPSPASNPPAVCAEGGSGVRGDARCLRRRIVLHDTGSEVMLPSCLIVVACGTSAETAIPFRRPP</sequence>
<proteinExistence type="predicted"/>
<evidence type="ECO:0000313" key="2">
    <source>
        <dbReference type="EMBL" id="KGB27056.1"/>
    </source>
</evidence>
<feature type="region of interest" description="Disordered" evidence="1">
    <location>
        <begin position="192"/>
        <end position="213"/>
    </location>
</feature>
<reference evidence="2 3" key="1">
    <citation type="submission" date="2007-10" db="EMBL/GenBank/DDBJ databases">
        <authorList>
            <person name="Wagner-Dobler I."/>
            <person name="Ferriera S."/>
            <person name="Johnson J."/>
            <person name="Kravitz S."/>
            <person name="Beeson K."/>
            <person name="Sutton G."/>
            <person name="Rogers Y.-H."/>
            <person name="Friedman R."/>
            <person name="Frazier M."/>
            <person name="Venter J.C."/>
        </authorList>
    </citation>
    <scope>NUCLEOTIDE SEQUENCE [LARGE SCALE GENOMIC DNA]</scope>
    <source>
        <strain evidence="2 3">DFL-43</strain>
    </source>
</reference>
<dbReference type="AlphaFoldDB" id="A0A094ZYN2"/>
<protein>
    <submittedName>
        <fullName evidence="2">Uncharacterized protein</fullName>
    </submittedName>
</protein>
<comment type="caution">
    <text evidence="2">The sequence shown here is derived from an EMBL/GenBank/DDBJ whole genome shotgun (WGS) entry which is preliminary data.</text>
</comment>
<dbReference type="Proteomes" id="UP000004291">
    <property type="component" value="Chromosome"/>
</dbReference>
<name>A0A094ZYN2_HOEPD</name>
<keyword evidence="3" id="KW-1185">Reference proteome</keyword>
<evidence type="ECO:0000256" key="1">
    <source>
        <dbReference type="SAM" id="MobiDB-lite"/>
    </source>
</evidence>
<gene>
    <name evidence="2" type="ORF">HPDFL43_00032710</name>
</gene>
<dbReference type="HOGENOM" id="CLU_1068630_0_0_5"/>
<feature type="region of interest" description="Disordered" evidence="1">
    <location>
        <begin position="78"/>
        <end position="98"/>
    </location>
</feature>
<organism evidence="2 3">
    <name type="scientific">Hoeflea phototrophica (strain DSM 17068 / NCIMB 14078 / DFL-43)</name>
    <dbReference type="NCBI Taxonomy" id="411684"/>
    <lineage>
        <taxon>Bacteria</taxon>
        <taxon>Pseudomonadati</taxon>
        <taxon>Pseudomonadota</taxon>
        <taxon>Alphaproteobacteria</taxon>
        <taxon>Hyphomicrobiales</taxon>
        <taxon>Rhizobiaceae</taxon>
        <taxon>Hoeflea</taxon>
    </lineage>
</organism>
<reference evidence="2 3" key="2">
    <citation type="submission" date="2012-06" db="EMBL/GenBank/DDBJ databases">
        <authorList>
            <person name="Fiebig A."/>
        </authorList>
    </citation>
    <scope>NUCLEOTIDE SEQUENCE [LARGE SCALE GENOMIC DNA]</scope>
    <source>
        <strain evidence="2 3">DFL-43</strain>
    </source>
</reference>
<feature type="region of interest" description="Disordered" evidence="1">
    <location>
        <begin position="1"/>
        <end position="33"/>
    </location>
</feature>
<dbReference type="EMBL" id="ABIA03000004">
    <property type="protein sequence ID" value="KGB27056.1"/>
    <property type="molecule type" value="Genomic_DNA"/>
</dbReference>